<gene>
    <name evidence="9" type="ORF">ACFSBX_05945</name>
</gene>
<evidence type="ECO:0000256" key="3">
    <source>
        <dbReference type="ARBA" id="ARBA00022741"/>
    </source>
</evidence>
<keyword evidence="10" id="KW-1185">Reference proteome</keyword>
<dbReference type="GO" id="GO:0006865">
    <property type="term" value="P:amino acid transport"/>
    <property type="evidence" value="ECO:0007669"/>
    <property type="project" value="UniProtKB-KW"/>
</dbReference>
<comment type="function">
    <text evidence="6">Probable component of a branched-chain amino-acid transport system.</text>
</comment>
<dbReference type="Proteomes" id="UP001597085">
    <property type="component" value="Unassembled WGS sequence"/>
</dbReference>
<dbReference type="InterPro" id="IPR051120">
    <property type="entry name" value="ABC_AA/LPS_Transport"/>
</dbReference>
<evidence type="ECO:0000256" key="4">
    <source>
        <dbReference type="ARBA" id="ARBA00022840"/>
    </source>
</evidence>
<sequence length="254" mass="28248">MTDTEPLLRAEGLTKRFGEFTAVDDVDFTVQPNETKALIGPNGAGKTTFQNLLTGKLSATEGTITFDGEDVTHVSPHERAQRGIIRKYQITSVYEDETVLENMRLAFRSRASSPWELLRTHDDSDIRDRIEELLSIANLHDEQHTTVGTLSHGEKQWLEIVMAVGAEPELLLLDEPTSGISVGETDDTVDLIEEIRSKENVAIVVIEHDMDFIRKVSESITVLDRGEIIASGTIDEIENDETVQRIYLGEAADA</sequence>
<keyword evidence="5" id="KW-0029">Amino-acid transport</keyword>
<dbReference type="AlphaFoldDB" id="A0ABD6CL11"/>
<dbReference type="CDD" id="cd03219">
    <property type="entry name" value="ABC_Mj1267_LivG_branched"/>
    <property type="match status" value="1"/>
</dbReference>
<dbReference type="Pfam" id="PF12399">
    <property type="entry name" value="BCA_ABC_TP_C"/>
    <property type="match status" value="1"/>
</dbReference>
<evidence type="ECO:0000256" key="7">
    <source>
        <dbReference type="ARBA" id="ARBA00072811"/>
    </source>
</evidence>
<comment type="caution">
    <text evidence="9">The sequence shown here is derived from an EMBL/GenBank/DDBJ whole genome shotgun (WGS) entry which is preliminary data.</text>
</comment>
<dbReference type="EMBL" id="JBHUDK010000005">
    <property type="protein sequence ID" value="MFD1598495.1"/>
    <property type="molecule type" value="Genomic_DNA"/>
</dbReference>
<evidence type="ECO:0000256" key="1">
    <source>
        <dbReference type="ARBA" id="ARBA00005417"/>
    </source>
</evidence>
<dbReference type="PANTHER" id="PTHR45772">
    <property type="entry name" value="CONSERVED COMPONENT OF ABC TRANSPORTER FOR NATURAL AMINO ACIDS-RELATED"/>
    <property type="match status" value="1"/>
</dbReference>
<comment type="similarity">
    <text evidence="1">Belongs to the ABC transporter superfamily.</text>
</comment>
<dbReference type="SUPFAM" id="SSF52540">
    <property type="entry name" value="P-loop containing nucleoside triphosphate hydrolases"/>
    <property type="match status" value="1"/>
</dbReference>
<dbReference type="FunFam" id="3.40.50.300:FF:000421">
    <property type="entry name" value="Branched-chain amino acid ABC transporter ATP-binding protein"/>
    <property type="match status" value="1"/>
</dbReference>
<dbReference type="Gene3D" id="3.40.50.300">
    <property type="entry name" value="P-loop containing nucleotide triphosphate hydrolases"/>
    <property type="match status" value="1"/>
</dbReference>
<name>A0ABD6CL11_9EURY</name>
<dbReference type="InterPro" id="IPR003593">
    <property type="entry name" value="AAA+_ATPase"/>
</dbReference>
<keyword evidence="2" id="KW-0813">Transport</keyword>
<evidence type="ECO:0000256" key="5">
    <source>
        <dbReference type="ARBA" id="ARBA00022970"/>
    </source>
</evidence>
<organism evidence="9 10">
    <name type="scientific">Halobellus rarus</name>
    <dbReference type="NCBI Taxonomy" id="1126237"/>
    <lineage>
        <taxon>Archaea</taxon>
        <taxon>Methanobacteriati</taxon>
        <taxon>Methanobacteriota</taxon>
        <taxon>Stenosarchaea group</taxon>
        <taxon>Halobacteria</taxon>
        <taxon>Halobacteriales</taxon>
        <taxon>Haloferacaceae</taxon>
        <taxon>Halobellus</taxon>
    </lineage>
</organism>
<dbReference type="Pfam" id="PF00005">
    <property type="entry name" value="ABC_tran"/>
    <property type="match status" value="1"/>
</dbReference>
<evidence type="ECO:0000256" key="6">
    <source>
        <dbReference type="ARBA" id="ARBA00056071"/>
    </source>
</evidence>
<evidence type="ECO:0000313" key="9">
    <source>
        <dbReference type="EMBL" id="MFD1598495.1"/>
    </source>
</evidence>
<reference evidence="9 10" key="1">
    <citation type="journal article" date="2019" name="Int. J. Syst. Evol. Microbiol.">
        <title>The Global Catalogue of Microorganisms (GCM) 10K type strain sequencing project: providing services to taxonomists for standard genome sequencing and annotation.</title>
        <authorList>
            <consortium name="The Broad Institute Genomics Platform"/>
            <consortium name="The Broad Institute Genome Sequencing Center for Infectious Disease"/>
            <person name="Wu L."/>
            <person name="Ma J."/>
        </authorList>
    </citation>
    <scope>NUCLEOTIDE SEQUENCE [LARGE SCALE GENOMIC DNA]</scope>
    <source>
        <strain evidence="9 10">CGMCC 1.12121</strain>
    </source>
</reference>
<dbReference type="PANTHER" id="PTHR45772:SF2">
    <property type="entry name" value="ABC TRANSPORTER ATP-BINDING PROTEIN"/>
    <property type="match status" value="1"/>
</dbReference>
<protein>
    <recommendedName>
        <fullName evidence="7">Probable branched-chain amino acid transport ATP-binding protein LivG</fullName>
    </recommendedName>
</protein>
<dbReference type="SMART" id="SM00382">
    <property type="entry name" value="AAA"/>
    <property type="match status" value="1"/>
</dbReference>
<dbReference type="PROSITE" id="PS50893">
    <property type="entry name" value="ABC_TRANSPORTER_2"/>
    <property type="match status" value="1"/>
</dbReference>
<feature type="domain" description="ABC transporter" evidence="8">
    <location>
        <begin position="8"/>
        <end position="250"/>
    </location>
</feature>
<keyword evidence="3" id="KW-0547">Nucleotide-binding</keyword>
<proteinExistence type="inferred from homology"/>
<dbReference type="InterPro" id="IPR032823">
    <property type="entry name" value="BCA_ABC_TP_C"/>
</dbReference>
<dbReference type="InterPro" id="IPR027417">
    <property type="entry name" value="P-loop_NTPase"/>
</dbReference>
<evidence type="ECO:0000313" key="10">
    <source>
        <dbReference type="Proteomes" id="UP001597085"/>
    </source>
</evidence>
<evidence type="ECO:0000256" key="2">
    <source>
        <dbReference type="ARBA" id="ARBA00022448"/>
    </source>
</evidence>
<dbReference type="InterPro" id="IPR003439">
    <property type="entry name" value="ABC_transporter-like_ATP-bd"/>
</dbReference>
<accession>A0ABD6CL11</accession>
<keyword evidence="4 9" id="KW-0067">ATP-binding</keyword>
<evidence type="ECO:0000259" key="8">
    <source>
        <dbReference type="PROSITE" id="PS50893"/>
    </source>
</evidence>
<dbReference type="RefSeq" id="WP_256419731.1">
    <property type="nucleotide sequence ID" value="NZ_JANHDI010000001.1"/>
</dbReference>
<dbReference type="GO" id="GO:0005524">
    <property type="term" value="F:ATP binding"/>
    <property type="evidence" value="ECO:0007669"/>
    <property type="project" value="UniProtKB-KW"/>
</dbReference>